<sequence>MNPRLIWAALVLVALAALVSLGWLLGAARPAGPHASDAVAAAGWTLADGSLAAVADPPGDEAVAAAPGPIAAPQPDAALGPDCGFAPWLERPGTLPTDAEKARIHRQVAAGWLASLQASPDMALQAVGRWLGSTTFNIHEPALADCRGEGCRPVLQRLVRRVERLSGQRAQAAQSLQTQALASSDPRVLALAAASCHFQAPTELGDCLAGPAARWVALEPDNAAAWLQQAQAAHLQGDWSGEADAIHHASLATRYQPPGTWVGALLDRQLPAELQGEPRVVLQIAVAGAVATLSNVSPSVVDHCRQTAVEDPNRAQTCLRLAELLLAQAPDLITLAYAEALGRHAGWSEERQNAQRAQREALMAAQQREAQADLGQDGGDSGPSCRQLLRGGAMLQRVARLGELRAMRELAQR</sequence>
<evidence type="ECO:0000256" key="1">
    <source>
        <dbReference type="SAM" id="MobiDB-lite"/>
    </source>
</evidence>
<organism evidence="2 3">
    <name type="scientific">Ideonella alba</name>
    <dbReference type="NCBI Taxonomy" id="2824118"/>
    <lineage>
        <taxon>Bacteria</taxon>
        <taxon>Pseudomonadati</taxon>
        <taxon>Pseudomonadota</taxon>
        <taxon>Betaproteobacteria</taxon>
        <taxon>Burkholderiales</taxon>
        <taxon>Sphaerotilaceae</taxon>
        <taxon>Ideonella</taxon>
    </lineage>
</organism>
<evidence type="ECO:0000313" key="3">
    <source>
        <dbReference type="Proteomes" id="UP000676246"/>
    </source>
</evidence>
<dbReference type="Proteomes" id="UP000676246">
    <property type="component" value="Unassembled WGS sequence"/>
</dbReference>
<accession>A0A941BFZ5</accession>
<dbReference type="RefSeq" id="WP_210852195.1">
    <property type="nucleotide sequence ID" value="NZ_JAGQDD010000002.1"/>
</dbReference>
<protein>
    <submittedName>
        <fullName evidence="2">Uncharacterized protein</fullName>
    </submittedName>
</protein>
<dbReference type="EMBL" id="JAGQDD010000002">
    <property type="protein sequence ID" value="MBQ0929958.1"/>
    <property type="molecule type" value="Genomic_DNA"/>
</dbReference>
<reference evidence="2 3" key="1">
    <citation type="submission" date="2021-04" db="EMBL/GenBank/DDBJ databases">
        <title>The genome sequence of Ideonella sp. 3Y2.</title>
        <authorList>
            <person name="Liu Y."/>
        </authorList>
    </citation>
    <scope>NUCLEOTIDE SEQUENCE [LARGE SCALE GENOMIC DNA]</scope>
    <source>
        <strain evidence="2 3">3Y2</strain>
    </source>
</reference>
<evidence type="ECO:0000313" key="2">
    <source>
        <dbReference type="EMBL" id="MBQ0929958.1"/>
    </source>
</evidence>
<name>A0A941BFZ5_9BURK</name>
<comment type="caution">
    <text evidence="2">The sequence shown here is derived from an EMBL/GenBank/DDBJ whole genome shotgun (WGS) entry which is preliminary data.</text>
</comment>
<proteinExistence type="predicted"/>
<feature type="region of interest" description="Disordered" evidence="1">
    <location>
        <begin position="362"/>
        <end position="386"/>
    </location>
</feature>
<keyword evidence="3" id="KW-1185">Reference proteome</keyword>
<gene>
    <name evidence="2" type="ORF">KAK03_05610</name>
</gene>
<dbReference type="AlphaFoldDB" id="A0A941BFZ5"/>